<dbReference type="SUPFAM" id="SSF81324">
    <property type="entry name" value="Voltage-gated potassium channels"/>
    <property type="match status" value="1"/>
</dbReference>
<reference evidence="10 11" key="1">
    <citation type="submission" date="2017-04" db="EMBL/GenBank/DDBJ databases">
        <authorList>
            <person name="Afonso C.L."/>
            <person name="Miller P.J."/>
            <person name="Scott M.A."/>
            <person name="Spackman E."/>
            <person name="Goraichik I."/>
            <person name="Dimitrov K.M."/>
            <person name="Suarez D.L."/>
            <person name="Swayne D.E."/>
        </authorList>
    </citation>
    <scope>NUCLEOTIDE SEQUENCE [LARGE SCALE GENOMIC DNA]</scope>
    <source>
        <strain evidence="10 11">DSM 3385</strain>
    </source>
</reference>
<protein>
    <submittedName>
        <fullName evidence="10">Ion channel</fullName>
    </submittedName>
</protein>
<evidence type="ECO:0000256" key="4">
    <source>
        <dbReference type="ARBA" id="ARBA00022989"/>
    </source>
</evidence>
<evidence type="ECO:0000256" key="1">
    <source>
        <dbReference type="ARBA" id="ARBA00004141"/>
    </source>
</evidence>
<dbReference type="GO" id="GO:0030322">
    <property type="term" value="P:stabilization of membrane potential"/>
    <property type="evidence" value="ECO:0007669"/>
    <property type="project" value="TreeGrafter"/>
</dbReference>
<dbReference type="Proteomes" id="UP000192418">
    <property type="component" value="Unassembled WGS sequence"/>
</dbReference>
<dbReference type="InterPro" id="IPR013099">
    <property type="entry name" value="K_chnl_dom"/>
</dbReference>
<comment type="subcellular location">
    <subcellularLocation>
        <location evidence="1">Membrane</location>
        <topology evidence="1">Multi-pass membrane protein</topology>
    </subcellularLocation>
</comment>
<keyword evidence="7" id="KW-0407">Ion channel</keyword>
<evidence type="ECO:0000256" key="3">
    <source>
        <dbReference type="ARBA" id="ARBA00022692"/>
    </source>
</evidence>
<dbReference type="Gene3D" id="1.10.287.70">
    <property type="match status" value="1"/>
</dbReference>
<proteinExistence type="predicted"/>
<evidence type="ECO:0000259" key="9">
    <source>
        <dbReference type="Pfam" id="PF07885"/>
    </source>
</evidence>
<keyword evidence="3 8" id="KW-0812">Transmembrane</keyword>
<dbReference type="EMBL" id="FWXY01000017">
    <property type="protein sequence ID" value="SMC96497.1"/>
    <property type="molecule type" value="Genomic_DNA"/>
</dbReference>
<keyword evidence="6 8" id="KW-0472">Membrane</keyword>
<dbReference type="OrthoDB" id="9799090at2"/>
<dbReference type="InterPro" id="IPR003280">
    <property type="entry name" value="2pore_dom_K_chnl"/>
</dbReference>
<feature type="transmembrane region" description="Helical" evidence="8">
    <location>
        <begin position="65"/>
        <end position="88"/>
    </location>
</feature>
<evidence type="ECO:0000256" key="7">
    <source>
        <dbReference type="ARBA" id="ARBA00023303"/>
    </source>
</evidence>
<dbReference type="PANTHER" id="PTHR11003:SF291">
    <property type="entry name" value="IP11374P"/>
    <property type="match status" value="1"/>
</dbReference>
<keyword evidence="2" id="KW-0813">Transport</keyword>
<keyword evidence="11" id="KW-1185">Reference proteome</keyword>
<evidence type="ECO:0000313" key="10">
    <source>
        <dbReference type="EMBL" id="SMC96497.1"/>
    </source>
</evidence>
<dbReference type="PANTHER" id="PTHR11003">
    <property type="entry name" value="POTASSIUM CHANNEL, SUBFAMILY K"/>
    <property type="match status" value="1"/>
</dbReference>
<organism evidence="10 11">
    <name type="scientific">Desulfocicer vacuolatum DSM 3385</name>
    <dbReference type="NCBI Taxonomy" id="1121400"/>
    <lineage>
        <taxon>Bacteria</taxon>
        <taxon>Pseudomonadati</taxon>
        <taxon>Thermodesulfobacteriota</taxon>
        <taxon>Desulfobacteria</taxon>
        <taxon>Desulfobacterales</taxon>
        <taxon>Desulfobacteraceae</taxon>
        <taxon>Desulfocicer</taxon>
    </lineage>
</organism>
<evidence type="ECO:0000313" key="11">
    <source>
        <dbReference type="Proteomes" id="UP000192418"/>
    </source>
</evidence>
<name>A0A1W2DG44_9BACT</name>
<dbReference type="RefSeq" id="WP_084070282.1">
    <property type="nucleotide sequence ID" value="NZ_FWXY01000017.1"/>
</dbReference>
<gene>
    <name evidence="10" type="ORF">SAMN02746065_11791</name>
</gene>
<evidence type="ECO:0000256" key="8">
    <source>
        <dbReference type="SAM" id="Phobius"/>
    </source>
</evidence>
<accession>A0A1W2DG44</accession>
<feature type="domain" description="Potassium channel" evidence="9">
    <location>
        <begin position="14"/>
        <end position="85"/>
    </location>
</feature>
<dbReference type="STRING" id="1121400.SAMN02746065_11791"/>
<keyword evidence="5" id="KW-0406">Ion transport</keyword>
<dbReference type="GO" id="GO:0015271">
    <property type="term" value="F:outward rectifier potassium channel activity"/>
    <property type="evidence" value="ECO:0007669"/>
    <property type="project" value="TreeGrafter"/>
</dbReference>
<evidence type="ECO:0000256" key="5">
    <source>
        <dbReference type="ARBA" id="ARBA00023065"/>
    </source>
</evidence>
<dbReference type="AlphaFoldDB" id="A0A1W2DG44"/>
<evidence type="ECO:0000256" key="6">
    <source>
        <dbReference type="ARBA" id="ARBA00023136"/>
    </source>
</evidence>
<sequence>MSEVKRRLQIFFLIFIGITVLGTLGFMHFESLSFTDAFYFNIVTMSTVGYGDIHPTVTASRLLSIFLIVLGGGSFLGVIANGTELILLRREARNRMRKINMVLGIFFSETGYRLLTIFSRCDTEMKTIRQHLMVSTKWTGEHFIAAQRQLKRHKFNLDISDLVEFKDLRDFLTSRRRALISLLENPAIIEDEGFSEVLLAVFHLTDELECRENFRELPPSDVRHLAMDMSRAYRLMLEQWLYYLQHLKVHYPYIFSLAIRKNPFDPHAKAVINL</sequence>
<dbReference type="GO" id="GO:0022841">
    <property type="term" value="F:potassium ion leak channel activity"/>
    <property type="evidence" value="ECO:0007669"/>
    <property type="project" value="TreeGrafter"/>
</dbReference>
<feature type="transmembrane region" description="Helical" evidence="8">
    <location>
        <begin position="12"/>
        <end position="29"/>
    </location>
</feature>
<dbReference type="Pfam" id="PF07885">
    <property type="entry name" value="Ion_trans_2"/>
    <property type="match status" value="1"/>
</dbReference>
<keyword evidence="4 8" id="KW-1133">Transmembrane helix</keyword>
<evidence type="ECO:0000256" key="2">
    <source>
        <dbReference type="ARBA" id="ARBA00022448"/>
    </source>
</evidence>
<dbReference type="GO" id="GO:0005886">
    <property type="term" value="C:plasma membrane"/>
    <property type="evidence" value="ECO:0007669"/>
    <property type="project" value="TreeGrafter"/>
</dbReference>